<keyword evidence="8" id="KW-0472">Membrane</keyword>
<evidence type="ECO:0000256" key="2">
    <source>
        <dbReference type="ARBA" id="ARBA00005417"/>
    </source>
</evidence>
<dbReference type="InterPro" id="IPR027417">
    <property type="entry name" value="P-loop_NTPase"/>
</dbReference>
<evidence type="ECO:0000256" key="7">
    <source>
        <dbReference type="ARBA" id="ARBA00022840"/>
    </source>
</evidence>
<dbReference type="FunFam" id="3.40.50.300:FF:000016">
    <property type="entry name" value="Oligopeptide ABC transporter ATP-binding component"/>
    <property type="match status" value="1"/>
</dbReference>
<dbReference type="InterPro" id="IPR050388">
    <property type="entry name" value="ABC_Ni/Peptide_Import"/>
</dbReference>
<dbReference type="PROSITE" id="PS00211">
    <property type="entry name" value="ABC_TRANSPORTER_1"/>
    <property type="match status" value="1"/>
</dbReference>
<dbReference type="PANTHER" id="PTHR43297">
    <property type="entry name" value="OLIGOPEPTIDE TRANSPORT ATP-BINDING PROTEIN APPD"/>
    <property type="match status" value="1"/>
</dbReference>
<dbReference type="NCBIfam" id="TIGR01727">
    <property type="entry name" value="oligo_HPY"/>
    <property type="match status" value="1"/>
</dbReference>
<evidence type="ECO:0000313" key="13">
    <source>
        <dbReference type="EMBL" id="CUV27819.1"/>
    </source>
</evidence>
<evidence type="ECO:0000259" key="9">
    <source>
        <dbReference type="PROSITE" id="PS50893"/>
    </source>
</evidence>
<dbReference type="SMART" id="SM00382">
    <property type="entry name" value="AAA"/>
    <property type="match status" value="1"/>
</dbReference>
<reference evidence="15" key="1">
    <citation type="submission" date="2015-10" db="EMBL/GenBank/DDBJ databases">
        <authorList>
            <person name="Gilbert D.G."/>
        </authorList>
    </citation>
    <scope>NUCLEOTIDE SEQUENCE</scope>
    <source>
        <strain evidence="15">Phyl III-seqv23</strain>
    </source>
</reference>
<reference evidence="18" key="3">
    <citation type="submission" date="2018-01" db="EMBL/GenBank/DDBJ databases">
        <title>Raltonia solanacearum P824 infects blueberry.</title>
        <authorList>
            <person name="Bocsanczy A.M."/>
            <person name="Norman D.J."/>
        </authorList>
    </citation>
    <scope>NUCLEOTIDE SEQUENCE [LARGE SCALE GENOMIC DNA]</scope>
    <source>
        <strain evidence="18">P824</strain>
    </source>
</reference>
<evidence type="ECO:0000313" key="16">
    <source>
        <dbReference type="EMBL" id="CUV47617.1"/>
    </source>
</evidence>
<dbReference type="GO" id="GO:0015833">
    <property type="term" value="P:peptide transport"/>
    <property type="evidence" value="ECO:0007669"/>
    <property type="project" value="InterPro"/>
</dbReference>
<proteinExistence type="inferred from homology"/>
<accession>A0A0K1ZHN9</accession>
<name>A0A0K1ZHN9_RALSL</name>
<keyword evidence="3" id="KW-0813">Transport</keyword>
<keyword evidence="7 15" id="KW-0067">ATP-binding</keyword>
<organism evidence="15">
    <name type="scientific">Ralstonia solanacearum</name>
    <name type="common">Pseudomonas solanacearum</name>
    <dbReference type="NCBI Taxonomy" id="305"/>
    <lineage>
        <taxon>Bacteria</taxon>
        <taxon>Pseudomonadati</taxon>
        <taxon>Pseudomonadota</taxon>
        <taxon>Betaproteobacteria</taxon>
        <taxon>Burkholderiales</taxon>
        <taxon>Burkholderiaceae</taxon>
        <taxon>Ralstonia</taxon>
        <taxon>Ralstonia solanacearum species complex</taxon>
    </lineage>
</organism>
<dbReference type="PATRIC" id="fig|305.108.peg.2613"/>
<evidence type="ECO:0000256" key="1">
    <source>
        <dbReference type="ARBA" id="ARBA00004417"/>
    </source>
</evidence>
<dbReference type="EMBL" id="LN899827">
    <property type="protein sequence ID" value="CUV47617.1"/>
    <property type="molecule type" value="Genomic_DNA"/>
</dbReference>
<dbReference type="EMBL" id="LN899825">
    <property type="protein sequence ID" value="CUV32588.1"/>
    <property type="molecule type" value="Genomic_DNA"/>
</dbReference>
<reference evidence="10" key="2">
    <citation type="submission" date="2018-01" db="EMBL/GenBank/DDBJ databases">
        <title>Ralstonia pseudosolanacearum P824 infects blueberry.</title>
        <authorList>
            <person name="Bocsanczy A.M."/>
            <person name="Norman D.J."/>
        </authorList>
    </citation>
    <scope>NUCLEOTIDE SEQUENCE</scope>
    <source>
        <strain evidence="10">P824</strain>
    </source>
</reference>
<dbReference type="AlphaFoldDB" id="A0A0K1ZHN9"/>
<evidence type="ECO:0000313" key="10">
    <source>
        <dbReference type="EMBL" id="AYA45511.1"/>
    </source>
</evidence>
<dbReference type="PROSITE" id="PS50893">
    <property type="entry name" value="ABC_TRANSPORTER_2"/>
    <property type="match status" value="1"/>
</dbReference>
<feature type="domain" description="ABC transporter" evidence="9">
    <location>
        <begin position="11"/>
        <end position="266"/>
    </location>
</feature>
<dbReference type="SUPFAM" id="SSF52540">
    <property type="entry name" value="P-loop containing nucleoside triphosphate hydrolases"/>
    <property type="match status" value="1"/>
</dbReference>
<dbReference type="GO" id="GO:0016887">
    <property type="term" value="F:ATP hydrolysis activity"/>
    <property type="evidence" value="ECO:0007669"/>
    <property type="project" value="InterPro"/>
</dbReference>
<dbReference type="InterPro" id="IPR017871">
    <property type="entry name" value="ABC_transporter-like_CS"/>
</dbReference>
<dbReference type="InterPro" id="IPR003439">
    <property type="entry name" value="ABC_transporter-like_ATP-bd"/>
</dbReference>
<evidence type="ECO:0000256" key="5">
    <source>
        <dbReference type="ARBA" id="ARBA00022519"/>
    </source>
</evidence>
<dbReference type="Pfam" id="PF08352">
    <property type="entry name" value="oligo_HPY"/>
    <property type="match status" value="1"/>
</dbReference>
<dbReference type="EMBL" id="LN899822">
    <property type="protein sequence ID" value="CUV60079.1"/>
    <property type="molecule type" value="Genomic_DNA"/>
</dbReference>
<evidence type="ECO:0000256" key="4">
    <source>
        <dbReference type="ARBA" id="ARBA00022475"/>
    </source>
</evidence>
<sequence>MTMSATARPTLAVEGLKTEFTTRGGVARAVDDVSFAVGRGEIMGLVGESGSGKSMTGYSIMGLIDPPGRVVGGRIELTGRDGVTHDLRTLPAGQMRDMRGNRIAMIFQDPMMTLNPVLRIDTQMTEAVLAHQRVSRQRAREMAREALARVGIPSPEARLQAYPHQFSGGMRQRVAIAIALLNKPDLIIADEPTTALDVTIQGQILAEVQTLCRESGTALIWITHDLSVVAGLADTVCVMYAGRIVEQGSVQQVLETPRHPYTFGLIASAPSRNPRGVPLRQIPGMAPSLLALPGGCAFRERCAFASDICKQAPALERLDDGRALRCFHPVTQRPEETAA</sequence>
<dbReference type="InterPro" id="IPR013563">
    <property type="entry name" value="Oligopep_ABC_C"/>
</dbReference>
<dbReference type="EMBL" id="LN899826">
    <property type="protein sequence ID" value="CUV42877.1"/>
    <property type="molecule type" value="Genomic_DNA"/>
</dbReference>
<dbReference type="EMBL" id="LN899821">
    <property type="protein sequence ID" value="CUV18728.1"/>
    <property type="molecule type" value="Genomic_DNA"/>
</dbReference>
<dbReference type="PANTHER" id="PTHR43297:SF2">
    <property type="entry name" value="DIPEPTIDE TRANSPORT ATP-BINDING PROTEIN DPPD"/>
    <property type="match status" value="1"/>
</dbReference>
<dbReference type="GO" id="GO:0005524">
    <property type="term" value="F:ATP binding"/>
    <property type="evidence" value="ECO:0007669"/>
    <property type="project" value="UniProtKB-KW"/>
</dbReference>
<evidence type="ECO:0000256" key="6">
    <source>
        <dbReference type="ARBA" id="ARBA00022741"/>
    </source>
</evidence>
<evidence type="ECO:0000313" key="17">
    <source>
        <dbReference type="EMBL" id="CUV60079.1"/>
    </source>
</evidence>
<evidence type="ECO:0000256" key="3">
    <source>
        <dbReference type="ARBA" id="ARBA00022448"/>
    </source>
</evidence>
<keyword evidence="6" id="KW-0547">Nucleotide-binding</keyword>
<gene>
    <name evidence="15" type="primary">oppD</name>
    <name evidence="11" type="ORF">PSS4_v1_720070</name>
    <name evidence="17" type="ORF">RD1301_v1_690005</name>
    <name evidence="10" type="ORF">RSP824_02920</name>
    <name evidence="12" type="ORF">RUN1744_v1_1200005</name>
    <name evidence="13" type="ORF">RUN1985_v1_110005</name>
    <name evidence="14" type="ORF">TD1301_v1_110004</name>
    <name evidence="15" type="ORF">TF3108_v1_1650009</name>
    <name evidence="16" type="ORF">TO10_v1_1040031</name>
</gene>
<dbReference type="InterPro" id="IPR003593">
    <property type="entry name" value="AAA+_ATPase"/>
</dbReference>
<keyword evidence="5" id="KW-0997">Cell inner membrane</keyword>
<dbReference type="Gene3D" id="3.40.50.300">
    <property type="entry name" value="P-loop containing nucleotide triphosphate hydrolases"/>
    <property type="match status" value="1"/>
</dbReference>
<dbReference type="GO" id="GO:0005886">
    <property type="term" value="C:plasma membrane"/>
    <property type="evidence" value="ECO:0007669"/>
    <property type="project" value="UniProtKB-SubCell"/>
</dbReference>
<evidence type="ECO:0000313" key="14">
    <source>
        <dbReference type="EMBL" id="CUV32588.1"/>
    </source>
</evidence>
<evidence type="ECO:0000313" key="12">
    <source>
        <dbReference type="EMBL" id="CUV26029.1"/>
    </source>
</evidence>
<keyword evidence="4" id="KW-1003">Cell membrane</keyword>
<evidence type="ECO:0000313" key="15">
    <source>
        <dbReference type="EMBL" id="CUV42877.1"/>
    </source>
</evidence>
<comment type="subcellular location">
    <subcellularLocation>
        <location evidence="1">Cell inner membrane</location>
        <topology evidence="1">Peripheral membrane protein</topology>
    </subcellularLocation>
</comment>
<comment type="similarity">
    <text evidence="2">Belongs to the ABC transporter superfamily.</text>
</comment>
<dbReference type="GO" id="GO:0055085">
    <property type="term" value="P:transmembrane transport"/>
    <property type="evidence" value="ECO:0007669"/>
    <property type="project" value="UniProtKB-ARBA"/>
</dbReference>
<dbReference type="CDD" id="cd03257">
    <property type="entry name" value="ABC_NikE_OppD_transporters"/>
    <property type="match status" value="1"/>
</dbReference>
<evidence type="ECO:0000313" key="18">
    <source>
        <dbReference type="Proteomes" id="UP000262427"/>
    </source>
</evidence>
<protein>
    <submittedName>
        <fullName evidence="10">ABC transporter ATP-binding protein</fullName>
    </submittedName>
    <submittedName>
        <fullName evidence="15">Oligopeptide transporter subunit ATP-binding component of ABC superfamily</fullName>
    </submittedName>
</protein>
<dbReference type="Proteomes" id="UP000262427">
    <property type="component" value="Chromosome CM"/>
</dbReference>
<dbReference type="Pfam" id="PF00005">
    <property type="entry name" value="ABC_tran"/>
    <property type="match status" value="1"/>
</dbReference>
<dbReference type="EMBL" id="CP025741">
    <property type="protein sequence ID" value="AYA45511.1"/>
    <property type="molecule type" value="Genomic_DNA"/>
</dbReference>
<evidence type="ECO:0000313" key="11">
    <source>
        <dbReference type="EMBL" id="CUV18728.1"/>
    </source>
</evidence>
<dbReference type="EMBL" id="LN899824">
    <property type="protein sequence ID" value="CUV27819.1"/>
    <property type="molecule type" value="Genomic_DNA"/>
</dbReference>
<evidence type="ECO:0000256" key="8">
    <source>
        <dbReference type="ARBA" id="ARBA00023136"/>
    </source>
</evidence>
<dbReference type="EMBL" id="LN899823">
    <property type="protein sequence ID" value="CUV26029.1"/>
    <property type="molecule type" value="Genomic_DNA"/>
</dbReference>